<feature type="domain" description="HTH marR-type" evidence="4">
    <location>
        <begin position="1"/>
        <end position="145"/>
    </location>
</feature>
<evidence type="ECO:0000256" key="2">
    <source>
        <dbReference type="ARBA" id="ARBA00023125"/>
    </source>
</evidence>
<dbReference type="FunCoup" id="A0A0D2GDE7">
    <property type="interactions" value="153"/>
</dbReference>
<dbReference type="InterPro" id="IPR036388">
    <property type="entry name" value="WH-like_DNA-bd_sf"/>
</dbReference>
<dbReference type="PRINTS" id="PR00598">
    <property type="entry name" value="HTHMARR"/>
</dbReference>
<accession>A0A0D2GDE7</accession>
<dbReference type="InterPro" id="IPR000835">
    <property type="entry name" value="HTH_MarR-typ"/>
</dbReference>
<dbReference type="Proteomes" id="UP000032233">
    <property type="component" value="Unassembled WGS sequence"/>
</dbReference>
<dbReference type="InParanoid" id="A0A0D2GDE7"/>
<dbReference type="SUPFAM" id="SSF46785">
    <property type="entry name" value="Winged helix' DNA-binding domain"/>
    <property type="match status" value="1"/>
</dbReference>
<evidence type="ECO:0000259" key="4">
    <source>
        <dbReference type="PROSITE" id="PS50995"/>
    </source>
</evidence>
<protein>
    <submittedName>
        <fullName evidence="5">MarR family transcriptional regulator</fullName>
    </submittedName>
</protein>
<keyword evidence="6" id="KW-1185">Reference proteome</keyword>
<reference evidence="5 6" key="1">
    <citation type="submission" date="2013-11" db="EMBL/GenBank/DDBJ databases">
        <title>Metagenomic analysis of a methanogenic consortium involved in long chain n-alkane degradation.</title>
        <authorList>
            <person name="Davidova I.A."/>
            <person name="Callaghan A.V."/>
            <person name="Wawrik B."/>
            <person name="Pruitt S."/>
            <person name="Marks C."/>
            <person name="Duncan K.E."/>
            <person name="Suflita J.M."/>
        </authorList>
    </citation>
    <scope>NUCLEOTIDE SEQUENCE [LARGE SCALE GENOMIC DNA]</scope>
    <source>
        <strain evidence="5 6">SPR</strain>
    </source>
</reference>
<evidence type="ECO:0000256" key="1">
    <source>
        <dbReference type="ARBA" id="ARBA00023015"/>
    </source>
</evidence>
<dbReference type="RefSeq" id="WP_044349939.1">
    <property type="nucleotide sequence ID" value="NZ_AZAC01000020.1"/>
</dbReference>
<dbReference type="InterPro" id="IPR036390">
    <property type="entry name" value="WH_DNA-bd_sf"/>
</dbReference>
<dbReference type="PROSITE" id="PS01117">
    <property type="entry name" value="HTH_MARR_1"/>
    <property type="match status" value="1"/>
</dbReference>
<comment type="caution">
    <text evidence="5">The sequence shown here is derived from an EMBL/GenBank/DDBJ whole genome shotgun (WGS) entry which is preliminary data.</text>
</comment>
<evidence type="ECO:0000313" key="6">
    <source>
        <dbReference type="Proteomes" id="UP000032233"/>
    </source>
</evidence>
<evidence type="ECO:0000256" key="3">
    <source>
        <dbReference type="ARBA" id="ARBA00023163"/>
    </source>
</evidence>
<name>A0A0D2GDE7_9BACT</name>
<dbReference type="Pfam" id="PF01047">
    <property type="entry name" value="MarR"/>
    <property type="match status" value="1"/>
</dbReference>
<keyword evidence="2" id="KW-0238">DNA-binding</keyword>
<evidence type="ECO:0000313" key="5">
    <source>
        <dbReference type="EMBL" id="KIX12972.1"/>
    </source>
</evidence>
<gene>
    <name evidence="5" type="ORF">X474_16310</name>
</gene>
<proteinExistence type="predicted"/>
<dbReference type="PANTHER" id="PTHR42756">
    <property type="entry name" value="TRANSCRIPTIONAL REGULATOR, MARR"/>
    <property type="match status" value="1"/>
</dbReference>
<dbReference type="AlphaFoldDB" id="A0A0D2GDE7"/>
<dbReference type="STRING" id="1429043.X474_16310"/>
<dbReference type="InterPro" id="IPR023187">
    <property type="entry name" value="Tscrpt_reg_MarR-type_CS"/>
</dbReference>
<dbReference type="GO" id="GO:0003677">
    <property type="term" value="F:DNA binding"/>
    <property type="evidence" value="ECO:0007669"/>
    <property type="project" value="UniProtKB-KW"/>
</dbReference>
<dbReference type="EMBL" id="AZAC01000020">
    <property type="protein sequence ID" value="KIX12972.1"/>
    <property type="molecule type" value="Genomic_DNA"/>
</dbReference>
<keyword evidence="3" id="KW-0804">Transcription</keyword>
<dbReference type="SMART" id="SM00347">
    <property type="entry name" value="HTH_MARR"/>
    <property type="match status" value="1"/>
</dbReference>
<organism evidence="5 6">
    <name type="scientific">Dethiosulfatarculus sandiegensis</name>
    <dbReference type="NCBI Taxonomy" id="1429043"/>
    <lineage>
        <taxon>Bacteria</taxon>
        <taxon>Pseudomonadati</taxon>
        <taxon>Thermodesulfobacteriota</taxon>
        <taxon>Desulfarculia</taxon>
        <taxon>Desulfarculales</taxon>
        <taxon>Desulfarculaceae</taxon>
        <taxon>Dethiosulfatarculus</taxon>
    </lineage>
</organism>
<dbReference type="PROSITE" id="PS50995">
    <property type="entry name" value="HTH_MARR_2"/>
    <property type="match status" value="1"/>
</dbReference>
<dbReference type="Gene3D" id="1.10.10.10">
    <property type="entry name" value="Winged helix-like DNA-binding domain superfamily/Winged helix DNA-binding domain"/>
    <property type="match status" value="1"/>
</dbReference>
<dbReference type="PANTHER" id="PTHR42756:SF1">
    <property type="entry name" value="TRANSCRIPTIONAL REPRESSOR OF EMRAB OPERON"/>
    <property type="match status" value="1"/>
</dbReference>
<dbReference type="GO" id="GO:0003700">
    <property type="term" value="F:DNA-binding transcription factor activity"/>
    <property type="evidence" value="ECO:0007669"/>
    <property type="project" value="InterPro"/>
</dbReference>
<sequence>MSNNFKVFPIENSPGFIMHHLDLLLKLGLHKAFQAEGINITAEQWAILSCLWEKEGIHQSAIAVKIGKDRHTITRMLNLLEKKGFIKRVPTNEDKRRLNVYLTDSGKEIRGTLVPIVTGFLERAFIGLTREEITESIRILRHITGNLESLKA</sequence>
<dbReference type="OrthoDB" id="8906692at2"/>
<keyword evidence="1" id="KW-0805">Transcription regulation</keyword>